<evidence type="ECO:0000256" key="3">
    <source>
        <dbReference type="ARBA" id="ARBA00022840"/>
    </source>
</evidence>
<name>A0A2H9TIQ0_9FUNG</name>
<dbReference type="GO" id="GO:0090619">
    <property type="term" value="C:meiotic spindle pole"/>
    <property type="evidence" value="ECO:0007669"/>
    <property type="project" value="EnsemblFungi"/>
</dbReference>
<dbReference type="GO" id="GO:0005634">
    <property type="term" value="C:nucleus"/>
    <property type="evidence" value="ECO:0007669"/>
    <property type="project" value="EnsemblFungi"/>
</dbReference>
<dbReference type="InterPro" id="IPR027640">
    <property type="entry name" value="Kinesin-like_fam"/>
</dbReference>
<dbReference type="GO" id="GO:0001578">
    <property type="term" value="P:microtubule bundle formation"/>
    <property type="evidence" value="ECO:0007669"/>
    <property type="project" value="EnsemblFungi"/>
</dbReference>
<dbReference type="Gene3D" id="3.40.850.10">
    <property type="entry name" value="Kinesin motor domain"/>
    <property type="match status" value="1"/>
</dbReference>
<evidence type="ECO:0000256" key="7">
    <source>
        <dbReference type="SAM" id="MobiDB-lite"/>
    </source>
</evidence>
<dbReference type="InterPro" id="IPR001752">
    <property type="entry name" value="Kinesin_motor_dom"/>
</dbReference>
<dbReference type="SMART" id="SM00129">
    <property type="entry name" value="KISc"/>
    <property type="match status" value="1"/>
</dbReference>
<dbReference type="GO" id="GO:0008017">
    <property type="term" value="F:microtubule binding"/>
    <property type="evidence" value="ECO:0007669"/>
    <property type="project" value="EnsemblFungi"/>
</dbReference>
<dbReference type="Gene3D" id="1.10.287.1490">
    <property type="match status" value="1"/>
</dbReference>
<dbReference type="Pfam" id="PF00225">
    <property type="entry name" value="Kinesin"/>
    <property type="match status" value="1"/>
</dbReference>
<keyword evidence="6" id="KW-0175">Coiled coil</keyword>
<evidence type="ECO:0000259" key="8">
    <source>
        <dbReference type="PROSITE" id="PS50067"/>
    </source>
</evidence>
<feature type="coiled-coil region" evidence="6">
    <location>
        <begin position="139"/>
        <end position="314"/>
    </location>
</feature>
<feature type="binding site" evidence="5">
    <location>
        <begin position="433"/>
        <end position="440"/>
    </location>
    <ligand>
        <name>ATP</name>
        <dbReference type="ChEBI" id="CHEBI:30616"/>
    </ligand>
</feature>
<dbReference type="SUPFAM" id="SSF57997">
    <property type="entry name" value="Tropomyosin"/>
    <property type="match status" value="1"/>
</dbReference>
<dbReference type="Proteomes" id="UP000240830">
    <property type="component" value="Unassembled WGS sequence"/>
</dbReference>
<evidence type="ECO:0000256" key="2">
    <source>
        <dbReference type="ARBA" id="ARBA00022741"/>
    </source>
</evidence>
<organism evidence="9 10">
    <name type="scientific">Paramicrosporidium saccamoebae</name>
    <dbReference type="NCBI Taxonomy" id="1246581"/>
    <lineage>
        <taxon>Eukaryota</taxon>
        <taxon>Fungi</taxon>
        <taxon>Fungi incertae sedis</taxon>
        <taxon>Cryptomycota</taxon>
        <taxon>Cryptomycota incertae sedis</taxon>
        <taxon>Paramicrosporidium</taxon>
    </lineage>
</organism>
<feature type="region of interest" description="Disordered" evidence="7">
    <location>
        <begin position="1"/>
        <end position="68"/>
    </location>
</feature>
<dbReference type="GO" id="GO:0008569">
    <property type="term" value="F:minus-end-directed microtubule motor activity"/>
    <property type="evidence" value="ECO:0007669"/>
    <property type="project" value="EnsemblFungi"/>
</dbReference>
<protein>
    <submittedName>
        <fullName evidence="9">Kinesin-like protein</fullName>
    </submittedName>
</protein>
<dbReference type="GO" id="GO:0031122">
    <property type="term" value="P:cytoplasmic microtubule organization"/>
    <property type="evidence" value="ECO:0007669"/>
    <property type="project" value="EnsemblFungi"/>
</dbReference>
<dbReference type="GO" id="GO:0031534">
    <property type="term" value="P:minus-end directed microtubule sliding"/>
    <property type="evidence" value="ECO:0007669"/>
    <property type="project" value="EnsemblFungi"/>
</dbReference>
<dbReference type="GO" id="GO:0036449">
    <property type="term" value="C:microtubule minus-end"/>
    <property type="evidence" value="ECO:0007669"/>
    <property type="project" value="EnsemblFungi"/>
</dbReference>
<dbReference type="GO" id="GO:0035371">
    <property type="term" value="C:microtubule plus-end"/>
    <property type="evidence" value="ECO:0007669"/>
    <property type="project" value="EnsemblFungi"/>
</dbReference>
<proteinExistence type="inferred from homology"/>
<dbReference type="GO" id="GO:1990537">
    <property type="term" value="C:mitotic spindle polar microtubule"/>
    <property type="evidence" value="ECO:0007669"/>
    <property type="project" value="EnsemblFungi"/>
</dbReference>
<sequence length="636" mass="70507">MENQKSTANTPSKLRPPKSRKELTIAPTAPAEPLATVETEPSEERRATMKRRIESPPRNPVLPAAIPAPTISGDRMVKTYKTSAAVTGRPAPVTKQYPRAPPRTAASGKAPIPRTTYNASDSIATKTGQRPDWDHKGKLEEMGQMVAELKARMENSNSSNDSIQAKLTETLGTVRVLEDDKAHLAAKLASKSKEAEDLEEDLRKLRRQMTEEFTRTKNKLQNELDDMTTGRDRLQANVDSLGAELQISREECVSLKSTLSKQSSSLTESDSQIRSLKERIENLESSTLAQQKNIESLESQISTLNEELSIAARKLQDGETLRRKLHNMVQELKGNIRVFCRVRPILPLEIPDNTVPEQALRHLAVGVTPDERDEICLTQCTESASGNAMSKSYPFTFDRVFDWNSSQKDVFDEISQLVQSALDGYRVCIFAYGQTGSGKTFTMEGDSERAGMIPRAVNQIFESTELLAEKGWAFSFEASYLEIYNETIRDLLASKVDTDAKYDIKHVEGKSYVTDLTVLPVGQPNEIMSLLKKAAANRAVAETQCNERSSRSHRLGENSITTEKIDGLLHLIDLAGSERLSQSGSTGDRLKETQAINKSLSSLGDVIHSLANKEAHIPYRNSKLTYLLQNSLGTPT</sequence>
<dbReference type="GO" id="GO:0140642">
    <property type="term" value="P:meiotic spindle formation (spindle phase two)"/>
    <property type="evidence" value="ECO:0007669"/>
    <property type="project" value="EnsemblFungi"/>
</dbReference>
<dbReference type="GO" id="GO:0055028">
    <property type="term" value="C:cortical microtubule"/>
    <property type="evidence" value="ECO:0007669"/>
    <property type="project" value="EnsemblFungi"/>
</dbReference>
<keyword evidence="10" id="KW-1185">Reference proteome</keyword>
<dbReference type="PANTHER" id="PTHR47972:SF45">
    <property type="entry name" value="PROTEIN CLARET SEGREGATIONAL"/>
    <property type="match status" value="1"/>
</dbReference>
<reference evidence="9 10" key="1">
    <citation type="submission" date="2016-10" db="EMBL/GenBank/DDBJ databases">
        <title>The genome of Paramicrosporidium saccamoebae is the missing link in understanding Cryptomycota and Microsporidia evolution.</title>
        <authorList>
            <person name="Quandt C.A."/>
            <person name="Beaudet D."/>
            <person name="Corsaro D."/>
            <person name="Michel R."/>
            <person name="Corradi N."/>
            <person name="James T."/>
        </authorList>
    </citation>
    <scope>NUCLEOTIDE SEQUENCE [LARGE SCALE GENOMIC DNA]</scope>
    <source>
        <strain evidence="9 10">KSL3</strain>
    </source>
</reference>
<dbReference type="GO" id="GO:1990810">
    <property type="term" value="P:microtubule anchoring at mitotic spindle pole body"/>
    <property type="evidence" value="ECO:0007669"/>
    <property type="project" value="EnsemblFungi"/>
</dbReference>
<feature type="compositionally biased region" description="Polar residues" evidence="7">
    <location>
        <begin position="1"/>
        <end position="12"/>
    </location>
</feature>
<dbReference type="GO" id="GO:0000235">
    <property type="term" value="C:astral microtubule"/>
    <property type="evidence" value="ECO:0007669"/>
    <property type="project" value="EnsemblFungi"/>
</dbReference>
<dbReference type="GO" id="GO:0090561">
    <property type="term" value="P:nuclear migration during mitotic telophase"/>
    <property type="evidence" value="ECO:0007669"/>
    <property type="project" value="EnsemblFungi"/>
</dbReference>
<evidence type="ECO:0000256" key="5">
    <source>
        <dbReference type="PROSITE-ProRule" id="PRU00283"/>
    </source>
</evidence>
<dbReference type="GO" id="GO:0031535">
    <property type="term" value="P:plus-end directed microtubule sliding"/>
    <property type="evidence" value="ECO:0007669"/>
    <property type="project" value="EnsemblFungi"/>
</dbReference>
<dbReference type="AlphaFoldDB" id="A0A2H9TIQ0"/>
<dbReference type="GO" id="GO:0051256">
    <property type="term" value="P:mitotic spindle midzone assembly"/>
    <property type="evidence" value="ECO:0007669"/>
    <property type="project" value="EnsemblFungi"/>
</dbReference>
<evidence type="ECO:0000256" key="6">
    <source>
        <dbReference type="SAM" id="Coils"/>
    </source>
</evidence>
<dbReference type="GO" id="GO:0005872">
    <property type="term" value="C:minus-end kinesin complex"/>
    <property type="evidence" value="ECO:0007669"/>
    <property type="project" value="EnsemblFungi"/>
</dbReference>
<gene>
    <name evidence="9" type="ORF">PSACC_02695</name>
</gene>
<dbReference type="GO" id="GO:0000743">
    <property type="term" value="P:nuclear migration involved in conjugation with cellular fusion"/>
    <property type="evidence" value="ECO:0007669"/>
    <property type="project" value="EnsemblFungi"/>
</dbReference>
<dbReference type="InterPro" id="IPR036961">
    <property type="entry name" value="Kinesin_motor_dom_sf"/>
</dbReference>
<feature type="region of interest" description="Disordered" evidence="7">
    <location>
        <begin position="87"/>
        <end position="116"/>
    </location>
</feature>
<evidence type="ECO:0000256" key="1">
    <source>
        <dbReference type="ARBA" id="ARBA00022701"/>
    </source>
</evidence>
<comment type="similarity">
    <text evidence="5">Belongs to the TRAFAC class myosin-kinesin ATPase superfamily. Kinesin family.</text>
</comment>
<dbReference type="GO" id="GO:0005524">
    <property type="term" value="F:ATP binding"/>
    <property type="evidence" value="ECO:0007669"/>
    <property type="project" value="UniProtKB-UniRule"/>
</dbReference>
<feature type="domain" description="Kinesin motor" evidence="8">
    <location>
        <begin position="335"/>
        <end position="636"/>
    </location>
</feature>
<dbReference type="GO" id="GO:0140641">
    <property type="term" value="P:mitotic spindle formation (spindle phase two)"/>
    <property type="evidence" value="ECO:0007669"/>
    <property type="project" value="EnsemblFungi"/>
</dbReference>
<keyword evidence="3 5" id="KW-0067">ATP-binding</keyword>
<dbReference type="PROSITE" id="PS50067">
    <property type="entry name" value="KINESIN_MOTOR_2"/>
    <property type="match status" value="1"/>
</dbReference>
<evidence type="ECO:0000256" key="4">
    <source>
        <dbReference type="ARBA" id="ARBA00023175"/>
    </source>
</evidence>
<dbReference type="STRING" id="1246581.A0A2H9TIQ0"/>
<keyword evidence="2 5" id="KW-0547">Nucleotide-binding</keyword>
<dbReference type="GO" id="GO:0030951">
    <property type="term" value="P:establishment or maintenance of microtubule cytoskeleton polarity"/>
    <property type="evidence" value="ECO:0007669"/>
    <property type="project" value="EnsemblFungi"/>
</dbReference>
<dbReference type="GO" id="GO:1990942">
    <property type="term" value="P:mitotic metaphase chromosome recapture"/>
    <property type="evidence" value="ECO:0007669"/>
    <property type="project" value="EnsemblFungi"/>
</dbReference>
<dbReference type="SUPFAM" id="SSF52540">
    <property type="entry name" value="P-loop containing nucleoside triphosphate hydrolases"/>
    <property type="match status" value="1"/>
</dbReference>
<dbReference type="GO" id="GO:1990571">
    <property type="term" value="P:meiotic centromere clustering"/>
    <property type="evidence" value="ECO:0007669"/>
    <property type="project" value="EnsemblFungi"/>
</dbReference>
<keyword evidence="4 5" id="KW-0505">Motor protein</keyword>
<keyword evidence="1" id="KW-0493">Microtubule</keyword>
<dbReference type="PRINTS" id="PR00380">
    <property type="entry name" value="KINESINHEAVY"/>
</dbReference>
<dbReference type="PANTHER" id="PTHR47972">
    <property type="entry name" value="KINESIN-LIKE PROTEIN KLP-3"/>
    <property type="match status" value="1"/>
</dbReference>
<comment type="caution">
    <text evidence="9">The sequence shown here is derived from an EMBL/GenBank/DDBJ whole genome shotgun (WGS) entry which is preliminary data.</text>
</comment>
<feature type="compositionally biased region" description="Basic and acidic residues" evidence="7">
    <location>
        <begin position="42"/>
        <end position="55"/>
    </location>
</feature>
<accession>A0A2H9TIQ0</accession>
<dbReference type="EMBL" id="MTSL01000172">
    <property type="protein sequence ID" value="PJF17490.1"/>
    <property type="molecule type" value="Genomic_DNA"/>
</dbReference>
<dbReference type="InterPro" id="IPR027417">
    <property type="entry name" value="P-loop_NTPase"/>
</dbReference>
<dbReference type="GO" id="GO:0000742">
    <property type="term" value="P:karyogamy involved in conjugation with cellular fusion"/>
    <property type="evidence" value="ECO:0007669"/>
    <property type="project" value="EnsemblFungi"/>
</dbReference>
<evidence type="ECO:0000313" key="10">
    <source>
        <dbReference type="Proteomes" id="UP000240830"/>
    </source>
</evidence>
<evidence type="ECO:0000313" key="9">
    <source>
        <dbReference type="EMBL" id="PJF17490.1"/>
    </source>
</evidence>
<dbReference type="OrthoDB" id="3176171at2759"/>
<dbReference type="GO" id="GO:0000776">
    <property type="term" value="C:kinetochore"/>
    <property type="evidence" value="ECO:0007669"/>
    <property type="project" value="EnsemblFungi"/>
</dbReference>